<gene>
    <name evidence="1" type="ORF">L1987_13153</name>
</gene>
<organism evidence="1 2">
    <name type="scientific">Smallanthus sonchifolius</name>
    <dbReference type="NCBI Taxonomy" id="185202"/>
    <lineage>
        <taxon>Eukaryota</taxon>
        <taxon>Viridiplantae</taxon>
        <taxon>Streptophyta</taxon>
        <taxon>Embryophyta</taxon>
        <taxon>Tracheophyta</taxon>
        <taxon>Spermatophyta</taxon>
        <taxon>Magnoliopsida</taxon>
        <taxon>eudicotyledons</taxon>
        <taxon>Gunneridae</taxon>
        <taxon>Pentapetalae</taxon>
        <taxon>asterids</taxon>
        <taxon>campanulids</taxon>
        <taxon>Asterales</taxon>
        <taxon>Asteraceae</taxon>
        <taxon>Asteroideae</taxon>
        <taxon>Heliantheae alliance</taxon>
        <taxon>Millerieae</taxon>
        <taxon>Smallanthus</taxon>
    </lineage>
</organism>
<name>A0ACB9JHX7_9ASTR</name>
<accession>A0ACB9JHX7</accession>
<dbReference type="EMBL" id="CM042021">
    <property type="protein sequence ID" value="KAI3819326.1"/>
    <property type="molecule type" value="Genomic_DNA"/>
</dbReference>
<proteinExistence type="predicted"/>
<protein>
    <submittedName>
        <fullName evidence="1">Uncharacterized protein</fullName>
    </submittedName>
</protein>
<reference evidence="2" key="1">
    <citation type="journal article" date="2022" name="Mol. Ecol. Resour.">
        <title>The genomes of chicory, endive, great burdock and yacon provide insights into Asteraceae palaeo-polyploidization history and plant inulin production.</title>
        <authorList>
            <person name="Fan W."/>
            <person name="Wang S."/>
            <person name="Wang H."/>
            <person name="Wang A."/>
            <person name="Jiang F."/>
            <person name="Liu H."/>
            <person name="Zhao H."/>
            <person name="Xu D."/>
            <person name="Zhang Y."/>
        </authorList>
    </citation>
    <scope>NUCLEOTIDE SEQUENCE [LARGE SCALE GENOMIC DNA]</scope>
    <source>
        <strain evidence="2">cv. Yunnan</strain>
    </source>
</reference>
<comment type="caution">
    <text evidence="1">The sequence shown here is derived from an EMBL/GenBank/DDBJ whole genome shotgun (WGS) entry which is preliminary data.</text>
</comment>
<evidence type="ECO:0000313" key="1">
    <source>
        <dbReference type="EMBL" id="KAI3819326.1"/>
    </source>
</evidence>
<sequence>MKTIHNELLVPMDQPDVLPLDHGDFEFFSDVFGMVPLQGRSLSCWQQKRKTNDDDGGFRWSRLVDGDRNNHCCRNPWWSGAMMVAELWLQQPLQNMSENTVQVHGLALKLNDIIADFSKLDPELIEKKLNAMTILQNVDLPSSIYQTKRNGCH</sequence>
<evidence type="ECO:0000313" key="2">
    <source>
        <dbReference type="Proteomes" id="UP001056120"/>
    </source>
</evidence>
<reference evidence="1 2" key="2">
    <citation type="journal article" date="2022" name="Mol. Ecol. Resour.">
        <title>The genomes of chicory, endive, great burdock and yacon provide insights into Asteraceae paleo-polyploidization history and plant inulin production.</title>
        <authorList>
            <person name="Fan W."/>
            <person name="Wang S."/>
            <person name="Wang H."/>
            <person name="Wang A."/>
            <person name="Jiang F."/>
            <person name="Liu H."/>
            <person name="Zhao H."/>
            <person name="Xu D."/>
            <person name="Zhang Y."/>
        </authorList>
    </citation>
    <scope>NUCLEOTIDE SEQUENCE [LARGE SCALE GENOMIC DNA]</scope>
    <source>
        <strain evidence="2">cv. Yunnan</strain>
        <tissue evidence="1">Leaves</tissue>
    </source>
</reference>
<keyword evidence="2" id="KW-1185">Reference proteome</keyword>
<dbReference type="Proteomes" id="UP001056120">
    <property type="component" value="Linkage Group LG04"/>
</dbReference>